<feature type="transmembrane region" description="Helical" evidence="6">
    <location>
        <begin position="395"/>
        <end position="419"/>
    </location>
</feature>
<evidence type="ECO:0000256" key="6">
    <source>
        <dbReference type="SAM" id="Phobius"/>
    </source>
</evidence>
<dbReference type="OrthoDB" id="4161376at2759"/>
<evidence type="ECO:0000313" key="9">
    <source>
        <dbReference type="Proteomes" id="UP000190312"/>
    </source>
</evidence>
<dbReference type="AlphaFoldDB" id="A0A1S9DYS6"/>
<dbReference type="InterPro" id="IPR020846">
    <property type="entry name" value="MFS_dom"/>
</dbReference>
<feature type="transmembrane region" description="Helical" evidence="6">
    <location>
        <begin position="38"/>
        <end position="63"/>
    </location>
</feature>
<dbReference type="PROSITE" id="PS50850">
    <property type="entry name" value="MFS"/>
    <property type="match status" value="1"/>
</dbReference>
<dbReference type="InterPro" id="IPR036259">
    <property type="entry name" value="MFS_trans_sf"/>
</dbReference>
<keyword evidence="4 6" id="KW-1133">Transmembrane helix</keyword>
<dbReference type="GO" id="GO:0022857">
    <property type="term" value="F:transmembrane transporter activity"/>
    <property type="evidence" value="ECO:0007669"/>
    <property type="project" value="InterPro"/>
</dbReference>
<sequence>MDKEQVEWAKEATDIEGNVQQKDMAGNQSAPRLTDWKFVMVIIGLGMASLGSQVQPFVFAAITPLVSASFNASSLLIWFFTTQIVSCGVISPFAGPLAGMFGRKRITPADIASSMIAVIVCASTPTAGGYTAGQVLAGVGIAVQELMAIAAITEIVPIKYRGYYTAMVVAAFLPFAPVSLYGELISRTNWRYCACMIAVWNFLIFIIVFLFYRPPPRPNSANLTWFQKVKRIDFLGGFLMACGTVLFLVGFNWGGQAYPWHSPRVIAFLKIGLASGVLLFLYEIFLAPHPMLPRRLLQHPRTFTALMLVILFSGINYVSILVFWVLEAVGVYNSDETELGIRTLPFGFCIMGGAIISALMVSAFKGHLRWIMSFFCIIQAIAISCMVAVDTHNINIVWAPLVLSLIAGPVLPFAFAALVKLIGTSIFYTQFVSVLTHNTYEYVVPVAIETGITDFDVLETMMPTLLETPWKEWALSVSALNTAEKLNMLHDAVINAFAPAFARVWYISIAFGVAAVIASGFIEDLTNLMDEHIAVNYF</sequence>
<organism evidence="8 9">
    <name type="scientific">Aspergillus oryzae</name>
    <name type="common">Yellow koji mold</name>
    <dbReference type="NCBI Taxonomy" id="5062"/>
    <lineage>
        <taxon>Eukaryota</taxon>
        <taxon>Fungi</taxon>
        <taxon>Dikarya</taxon>
        <taxon>Ascomycota</taxon>
        <taxon>Pezizomycotina</taxon>
        <taxon>Eurotiomycetes</taxon>
        <taxon>Eurotiomycetidae</taxon>
        <taxon>Eurotiales</taxon>
        <taxon>Aspergillaceae</taxon>
        <taxon>Aspergillus</taxon>
        <taxon>Aspergillus subgen. Circumdati</taxon>
    </lineage>
</organism>
<feature type="transmembrane region" description="Helical" evidence="6">
    <location>
        <begin position="303"/>
        <end position="324"/>
    </location>
</feature>
<feature type="transmembrane region" description="Helical" evidence="6">
    <location>
        <begin position="265"/>
        <end position="282"/>
    </location>
</feature>
<dbReference type="VEuPathDB" id="FungiDB:AO090023000655"/>
<dbReference type="GO" id="GO:0005886">
    <property type="term" value="C:plasma membrane"/>
    <property type="evidence" value="ECO:0007669"/>
    <property type="project" value="TreeGrafter"/>
</dbReference>
<dbReference type="Gene3D" id="1.20.1250.20">
    <property type="entry name" value="MFS general substrate transporter like domains"/>
    <property type="match status" value="1"/>
</dbReference>
<evidence type="ECO:0000313" key="8">
    <source>
        <dbReference type="EMBL" id="OOO14210.1"/>
    </source>
</evidence>
<evidence type="ECO:0000256" key="4">
    <source>
        <dbReference type="ARBA" id="ARBA00022989"/>
    </source>
</evidence>
<dbReference type="InterPro" id="IPR010573">
    <property type="entry name" value="MFS_Str1/Tri12-like"/>
</dbReference>
<accession>A0A1S9DYS6</accession>
<dbReference type="Pfam" id="PF06609">
    <property type="entry name" value="TRI12"/>
    <property type="match status" value="1"/>
</dbReference>
<comment type="subcellular location">
    <subcellularLocation>
        <location evidence="1">Membrane</location>
        <topology evidence="1">Multi-pass membrane protein</topology>
    </subcellularLocation>
</comment>
<dbReference type="PANTHER" id="PTHR23501">
    <property type="entry name" value="MAJOR FACILITATOR SUPERFAMILY"/>
    <property type="match status" value="1"/>
</dbReference>
<comment type="caution">
    <text evidence="8">The sequence shown here is derived from an EMBL/GenBank/DDBJ whole genome shotgun (WGS) entry which is preliminary data.</text>
</comment>
<feature type="transmembrane region" description="Helical" evidence="6">
    <location>
        <begin position="75"/>
        <end position="99"/>
    </location>
</feature>
<feature type="transmembrane region" description="Helical" evidence="6">
    <location>
        <begin position="504"/>
        <end position="522"/>
    </location>
</feature>
<evidence type="ECO:0000256" key="5">
    <source>
        <dbReference type="ARBA" id="ARBA00023136"/>
    </source>
</evidence>
<dbReference type="eggNOG" id="KOG0254">
    <property type="taxonomic scope" value="Eukaryota"/>
</dbReference>
<feature type="transmembrane region" description="Helical" evidence="6">
    <location>
        <begin position="232"/>
        <end position="253"/>
    </location>
</feature>
<dbReference type="SUPFAM" id="SSF103473">
    <property type="entry name" value="MFS general substrate transporter"/>
    <property type="match status" value="1"/>
</dbReference>
<keyword evidence="3 6" id="KW-0812">Transmembrane</keyword>
<reference evidence="8 9" key="1">
    <citation type="submission" date="2016-10" db="EMBL/GenBank/DDBJ databases">
        <title>Genome sequencing of Aspergillus oryzae BCC7051.</title>
        <authorList>
            <person name="Thammarongtham C."/>
            <person name="Vorapreeda T."/>
            <person name="Nookaew I."/>
            <person name="Srisuk T."/>
            <person name="Land M."/>
            <person name="Jeennor S."/>
            <person name="Laoteng K."/>
        </authorList>
    </citation>
    <scope>NUCLEOTIDE SEQUENCE [LARGE SCALE GENOMIC DNA]</scope>
    <source>
        <strain evidence="8 9">BCC7051</strain>
    </source>
</reference>
<feature type="transmembrane region" description="Helical" evidence="6">
    <location>
        <begin position="344"/>
        <end position="364"/>
    </location>
</feature>
<keyword evidence="2" id="KW-0813">Transport</keyword>
<dbReference type="PANTHER" id="PTHR23501:SF109">
    <property type="entry name" value="MAJOR FACILITATOR SUPERFAMILY (MFS) PROFILE DOMAIN-CONTAINING PROTEIN-RELATED"/>
    <property type="match status" value="1"/>
</dbReference>
<keyword evidence="5 6" id="KW-0472">Membrane</keyword>
<feature type="transmembrane region" description="Helical" evidence="6">
    <location>
        <begin position="136"/>
        <end position="156"/>
    </location>
</feature>
<protein>
    <submittedName>
        <fullName evidence="8">Fungal trichothecene efflux pump</fullName>
    </submittedName>
</protein>
<feature type="transmembrane region" description="Helical" evidence="6">
    <location>
        <begin position="163"/>
        <end position="182"/>
    </location>
</feature>
<evidence type="ECO:0000256" key="1">
    <source>
        <dbReference type="ARBA" id="ARBA00004141"/>
    </source>
</evidence>
<feature type="domain" description="Major facilitator superfamily (MFS) profile" evidence="7">
    <location>
        <begin position="37"/>
        <end position="538"/>
    </location>
</feature>
<proteinExistence type="predicted"/>
<feature type="transmembrane region" description="Helical" evidence="6">
    <location>
        <begin position="371"/>
        <end position="389"/>
    </location>
</feature>
<gene>
    <name evidence="8" type="ORF">OAory_01028050</name>
</gene>
<name>A0A1S9DYS6_ASPOZ</name>
<dbReference type="EMBL" id="MKZY01000001">
    <property type="protein sequence ID" value="OOO14210.1"/>
    <property type="molecule type" value="Genomic_DNA"/>
</dbReference>
<feature type="transmembrane region" description="Helical" evidence="6">
    <location>
        <begin position="188"/>
        <end position="212"/>
    </location>
</feature>
<evidence type="ECO:0000259" key="7">
    <source>
        <dbReference type="PROSITE" id="PS50850"/>
    </source>
</evidence>
<evidence type="ECO:0000256" key="3">
    <source>
        <dbReference type="ARBA" id="ARBA00022692"/>
    </source>
</evidence>
<evidence type="ECO:0000256" key="2">
    <source>
        <dbReference type="ARBA" id="ARBA00022448"/>
    </source>
</evidence>
<dbReference type="Proteomes" id="UP000190312">
    <property type="component" value="Unassembled WGS sequence"/>
</dbReference>